<sequence>MVSKIITLVGESPVSWEDATTNLIKEAQTSLRGITRIKVTEFDVRLEQENVSRFRVKAEVAFKIEA</sequence>
<reference evidence="1 2" key="1">
    <citation type="submission" date="2015-11" db="EMBL/GenBank/DDBJ databases">
        <authorList>
            <person name="Lin W."/>
        </authorList>
    </citation>
    <scope>NUCLEOTIDE SEQUENCE [LARGE SCALE GENOMIC DNA]</scope>
    <source>
        <strain evidence="1 2">HCH-1</strain>
    </source>
</reference>
<dbReference type="PANTHER" id="PTHR39324">
    <property type="entry name" value="CALCIUM DODECIN"/>
    <property type="match status" value="1"/>
</dbReference>
<dbReference type="Proteomes" id="UP000060487">
    <property type="component" value="Unassembled WGS sequence"/>
</dbReference>
<organism evidence="1 2">
    <name type="scientific">Candidatus Magnetominusculus xianensis</name>
    <dbReference type="NCBI Taxonomy" id="1748249"/>
    <lineage>
        <taxon>Bacteria</taxon>
        <taxon>Pseudomonadati</taxon>
        <taxon>Nitrospirota</taxon>
        <taxon>Nitrospiria</taxon>
        <taxon>Nitrospirales</taxon>
        <taxon>Nitrospiraceae</taxon>
        <taxon>Candidatus Magnetominusculus</taxon>
    </lineage>
</organism>
<dbReference type="EMBL" id="LNQR01000032">
    <property type="protein sequence ID" value="KWT91101.1"/>
    <property type="molecule type" value="Genomic_DNA"/>
</dbReference>
<evidence type="ECO:0000313" key="1">
    <source>
        <dbReference type="EMBL" id="KWT91101.1"/>
    </source>
</evidence>
<protein>
    <recommendedName>
        <fullName evidence="3">Dodecin domain-containing protein</fullName>
    </recommendedName>
</protein>
<comment type="caution">
    <text evidence="1">The sequence shown here is derived from an EMBL/GenBank/DDBJ whole genome shotgun (WGS) entry which is preliminary data.</text>
</comment>
<dbReference type="InterPro" id="IPR036694">
    <property type="entry name" value="Dodecin-like_sf"/>
</dbReference>
<dbReference type="SUPFAM" id="SSF89807">
    <property type="entry name" value="Dodecin-like"/>
    <property type="match status" value="1"/>
</dbReference>
<evidence type="ECO:0008006" key="3">
    <source>
        <dbReference type="Google" id="ProtNLM"/>
    </source>
</evidence>
<dbReference type="PANTHER" id="PTHR39324:SF1">
    <property type="entry name" value="CALCIUM DODECIN"/>
    <property type="match status" value="1"/>
</dbReference>
<proteinExistence type="predicted"/>
<dbReference type="InterPro" id="IPR009923">
    <property type="entry name" value="Dodecin"/>
</dbReference>
<dbReference type="RefSeq" id="WP_085051504.1">
    <property type="nucleotide sequence ID" value="NZ_LNQR01000032.1"/>
</dbReference>
<name>A0ABR5SHE8_9BACT</name>
<evidence type="ECO:0000313" key="2">
    <source>
        <dbReference type="Proteomes" id="UP000060487"/>
    </source>
</evidence>
<gene>
    <name evidence="1" type="ORF">ASN18_0925</name>
</gene>
<dbReference type="InterPro" id="IPR025543">
    <property type="entry name" value="Dodecin-like"/>
</dbReference>
<dbReference type="Pfam" id="PF07311">
    <property type="entry name" value="Dodecin"/>
    <property type="match status" value="1"/>
</dbReference>
<keyword evidence="2" id="KW-1185">Reference proteome</keyword>
<dbReference type="Gene3D" id="3.30.1660.10">
    <property type="entry name" value="Flavin-binding protein dodecin"/>
    <property type="match status" value="1"/>
</dbReference>
<accession>A0ABR5SHE8</accession>